<dbReference type="RefSeq" id="WP_386424907.1">
    <property type="nucleotide sequence ID" value="NZ_JBHSBB010000001.1"/>
</dbReference>
<keyword evidence="1" id="KW-0812">Transmembrane</keyword>
<organism evidence="2 3">
    <name type="scientific">Streptomyces polygonati</name>
    <dbReference type="NCBI Taxonomy" id="1617087"/>
    <lineage>
        <taxon>Bacteria</taxon>
        <taxon>Bacillati</taxon>
        <taxon>Actinomycetota</taxon>
        <taxon>Actinomycetes</taxon>
        <taxon>Kitasatosporales</taxon>
        <taxon>Streptomycetaceae</taxon>
        <taxon>Streptomyces</taxon>
    </lineage>
</organism>
<sequence length="98" mass="9918">MNLSRRFLRVSAAVELITLAILLANLATAGNQAVAGATGPIHGCAWLFGILAAHRDPHAAPRTTALAVVPGIGGLLALRRLNRAGELPSPPATAAGPV</sequence>
<dbReference type="Proteomes" id="UP001595765">
    <property type="component" value="Unassembled WGS sequence"/>
</dbReference>
<keyword evidence="1" id="KW-1133">Transmembrane helix</keyword>
<accession>A0ABV8HGS2</accession>
<evidence type="ECO:0000313" key="3">
    <source>
        <dbReference type="Proteomes" id="UP001595765"/>
    </source>
</evidence>
<gene>
    <name evidence="2" type="ORF">ACFO3J_01065</name>
</gene>
<evidence type="ECO:0000313" key="2">
    <source>
        <dbReference type="EMBL" id="MFC4030056.1"/>
    </source>
</evidence>
<feature type="transmembrane region" description="Helical" evidence="1">
    <location>
        <begin position="7"/>
        <end position="27"/>
    </location>
</feature>
<dbReference type="EMBL" id="JBHSBB010000001">
    <property type="protein sequence ID" value="MFC4030056.1"/>
    <property type="molecule type" value="Genomic_DNA"/>
</dbReference>
<keyword evidence="3" id="KW-1185">Reference proteome</keyword>
<keyword evidence="1" id="KW-0472">Membrane</keyword>
<proteinExistence type="predicted"/>
<name>A0ABV8HGS2_9ACTN</name>
<comment type="caution">
    <text evidence="2">The sequence shown here is derived from an EMBL/GenBank/DDBJ whole genome shotgun (WGS) entry which is preliminary data.</text>
</comment>
<reference evidence="3" key="1">
    <citation type="journal article" date="2019" name="Int. J. Syst. Evol. Microbiol.">
        <title>The Global Catalogue of Microorganisms (GCM) 10K type strain sequencing project: providing services to taxonomists for standard genome sequencing and annotation.</title>
        <authorList>
            <consortium name="The Broad Institute Genomics Platform"/>
            <consortium name="The Broad Institute Genome Sequencing Center for Infectious Disease"/>
            <person name="Wu L."/>
            <person name="Ma J."/>
        </authorList>
    </citation>
    <scope>NUCLEOTIDE SEQUENCE [LARGE SCALE GENOMIC DNA]</scope>
    <source>
        <strain evidence="3">CGMCC 4.7237</strain>
    </source>
</reference>
<evidence type="ECO:0000256" key="1">
    <source>
        <dbReference type="SAM" id="Phobius"/>
    </source>
</evidence>
<feature type="transmembrane region" description="Helical" evidence="1">
    <location>
        <begin position="33"/>
        <end position="53"/>
    </location>
</feature>
<protein>
    <submittedName>
        <fullName evidence="2">DUF3817 domain-containing protein</fullName>
    </submittedName>
</protein>